<dbReference type="EMBL" id="MU805987">
    <property type="protein sequence ID" value="KAJ3843055.1"/>
    <property type="molecule type" value="Genomic_DNA"/>
</dbReference>
<organism evidence="2 3">
    <name type="scientific">Lentinula raphanica</name>
    <dbReference type="NCBI Taxonomy" id="153919"/>
    <lineage>
        <taxon>Eukaryota</taxon>
        <taxon>Fungi</taxon>
        <taxon>Dikarya</taxon>
        <taxon>Basidiomycota</taxon>
        <taxon>Agaricomycotina</taxon>
        <taxon>Agaricomycetes</taxon>
        <taxon>Agaricomycetidae</taxon>
        <taxon>Agaricales</taxon>
        <taxon>Marasmiineae</taxon>
        <taxon>Omphalotaceae</taxon>
        <taxon>Lentinula</taxon>
    </lineage>
</organism>
<gene>
    <name evidence="2" type="ORF">F5878DRAFT_528643</name>
</gene>
<protein>
    <recommendedName>
        <fullName evidence="1">Fungal-type protein kinase domain-containing protein</fullName>
    </recommendedName>
</protein>
<dbReference type="AlphaFoldDB" id="A0AA38PI38"/>
<accession>A0AA38PI38</accession>
<feature type="non-terminal residue" evidence="2">
    <location>
        <position position="174"/>
    </location>
</feature>
<evidence type="ECO:0000313" key="2">
    <source>
        <dbReference type="EMBL" id="KAJ3843055.1"/>
    </source>
</evidence>
<reference evidence="2" key="1">
    <citation type="submission" date="2022-08" db="EMBL/GenBank/DDBJ databases">
        <authorList>
            <consortium name="DOE Joint Genome Institute"/>
            <person name="Min B."/>
            <person name="Riley R."/>
            <person name="Sierra-Patev S."/>
            <person name="Naranjo-Ortiz M."/>
            <person name="Looney B."/>
            <person name="Konkel Z."/>
            <person name="Slot J.C."/>
            <person name="Sakamoto Y."/>
            <person name="Steenwyk J.L."/>
            <person name="Rokas A."/>
            <person name="Carro J."/>
            <person name="Camarero S."/>
            <person name="Ferreira P."/>
            <person name="Molpeceres G."/>
            <person name="Ruiz-Duenas F.J."/>
            <person name="Serrano A."/>
            <person name="Henrissat B."/>
            <person name="Drula E."/>
            <person name="Hughes K.W."/>
            <person name="Mata J.L."/>
            <person name="Ishikawa N.K."/>
            <person name="Vargas-Isla R."/>
            <person name="Ushijima S."/>
            <person name="Smith C.A."/>
            <person name="Ahrendt S."/>
            <person name="Andreopoulos W."/>
            <person name="He G."/>
            <person name="Labutti K."/>
            <person name="Lipzen A."/>
            <person name="Ng V."/>
            <person name="Sandor L."/>
            <person name="Barry K."/>
            <person name="Martinez A.T."/>
            <person name="Xiao Y."/>
            <person name="Gibbons J.G."/>
            <person name="Terashima K."/>
            <person name="Hibbett D.S."/>
            <person name="Grigoriev I.V."/>
        </authorList>
    </citation>
    <scope>NUCLEOTIDE SEQUENCE</scope>
    <source>
        <strain evidence="2">TFB9207</strain>
    </source>
</reference>
<dbReference type="InterPro" id="IPR040976">
    <property type="entry name" value="Pkinase_fungal"/>
</dbReference>
<feature type="domain" description="Fungal-type protein kinase" evidence="1">
    <location>
        <begin position="11"/>
        <end position="167"/>
    </location>
</feature>
<keyword evidence="3" id="KW-1185">Reference proteome</keyword>
<proteinExistence type="predicted"/>
<comment type="caution">
    <text evidence="2">The sequence shown here is derived from an EMBL/GenBank/DDBJ whole genome shotgun (WGS) entry which is preliminary data.</text>
</comment>
<evidence type="ECO:0000313" key="3">
    <source>
        <dbReference type="Proteomes" id="UP001163846"/>
    </source>
</evidence>
<name>A0AA38PI38_9AGAR</name>
<dbReference type="Pfam" id="PF17667">
    <property type="entry name" value="Pkinase_fungal"/>
    <property type="match status" value="1"/>
</dbReference>
<evidence type="ECO:0000259" key="1">
    <source>
        <dbReference type="Pfam" id="PF17667"/>
    </source>
</evidence>
<sequence>MCVSFHSTTRTTLTFPQDVAKLVYDMQQVLALDPCRRFTLGATIENRTMRLWFLSRATLLKTKPFNFIKDRHQLVHYFLSLAFSSTTDMGWDPTMEFSHYDRNKRRQYKIKVNSQIFTTVKVLSDVSADSPLGRATRVWKVLDSSNKIRVLKDVWLESDRKQEHEIHQAILASA</sequence>
<dbReference type="Proteomes" id="UP001163846">
    <property type="component" value="Unassembled WGS sequence"/>
</dbReference>